<dbReference type="Pfam" id="PF21787">
    <property type="entry name" value="TNP-like_RNaseH_N"/>
    <property type="match status" value="1"/>
</dbReference>
<dbReference type="InterPro" id="IPR048365">
    <property type="entry name" value="TNP-like_RNaseH_N"/>
</dbReference>
<dbReference type="OMA" id="IASGNCE"/>
<evidence type="ECO:0008006" key="5">
    <source>
        <dbReference type="Google" id="ProtNLM"/>
    </source>
</evidence>
<dbReference type="Proteomes" id="UP000053097">
    <property type="component" value="Unassembled WGS sequence"/>
</dbReference>
<evidence type="ECO:0000259" key="1">
    <source>
        <dbReference type="Pfam" id="PF21787"/>
    </source>
</evidence>
<feature type="domain" description="Transposable element P transposase-like RNase H" evidence="1">
    <location>
        <begin position="7"/>
        <end position="57"/>
    </location>
</feature>
<evidence type="ECO:0000259" key="2">
    <source>
        <dbReference type="Pfam" id="PF21789"/>
    </source>
</evidence>
<proteinExistence type="predicted"/>
<dbReference type="Pfam" id="PF21789">
    <property type="entry name" value="TNP-like_RNaseH_C"/>
    <property type="match status" value="1"/>
</dbReference>
<name>A0A026WZX6_OOCBI</name>
<protein>
    <recommendedName>
        <fullName evidence="5">Transposable element P transposase</fullName>
    </recommendedName>
</protein>
<keyword evidence="4" id="KW-1185">Reference proteome</keyword>
<accession>A0A026WZX6</accession>
<gene>
    <name evidence="3" type="ORF">X777_14111</name>
</gene>
<dbReference type="InterPro" id="IPR048367">
    <property type="entry name" value="TNP-like_RNaseH_C"/>
</dbReference>
<feature type="domain" description="Transposable element P transposase-like RNase H C-terminal" evidence="2">
    <location>
        <begin position="258"/>
        <end position="288"/>
    </location>
</feature>
<dbReference type="EMBL" id="KK107071">
    <property type="protein sequence ID" value="EZA60684.1"/>
    <property type="molecule type" value="Genomic_DNA"/>
</dbReference>
<dbReference type="AlphaFoldDB" id="A0A026WZX6"/>
<dbReference type="OrthoDB" id="7549436at2759"/>
<sequence>LQKIPLSPGLNPMILEHLENMASQMSIRDKVCILMWDEVSIQYNVAYDIRRDIICGFHIVAIVCDQRSSNVAAINQLLWQTDRKRNLEKRTQGQTFEVGNIEIVPLYDPPHLIKGIRNNLLTKDLAKDFENNIPKNIASWISVVLMEDGKELAIDAEEGIATAETVNFFNDLFDSVNSSEVNDNILGSPVKEDSAHHTFWTNTKHVLRKMRYVDKITRESKIVPSLRNWLITIDGFQKLWKIVNLKYGFNHLKTRYCNQDPIENFFGQIRSHAVRNINPTLSQFQDSFVTLLLSNMKSISIASGNCEVVKDSFMLFSLKKYLEHDVTNIEAYDIDDSNDIDEPHELFSSTVIREESSI</sequence>
<evidence type="ECO:0000313" key="3">
    <source>
        <dbReference type="EMBL" id="EZA60684.1"/>
    </source>
</evidence>
<reference evidence="3 4" key="1">
    <citation type="journal article" date="2014" name="Curr. Biol.">
        <title>The genome of the clonal raider ant Cerapachys biroi.</title>
        <authorList>
            <person name="Oxley P.R."/>
            <person name="Ji L."/>
            <person name="Fetter-Pruneda I."/>
            <person name="McKenzie S.K."/>
            <person name="Li C."/>
            <person name="Hu H."/>
            <person name="Zhang G."/>
            <person name="Kronauer D.J."/>
        </authorList>
    </citation>
    <scope>NUCLEOTIDE SEQUENCE [LARGE SCALE GENOMIC DNA]</scope>
</reference>
<evidence type="ECO:0000313" key="4">
    <source>
        <dbReference type="Proteomes" id="UP000053097"/>
    </source>
</evidence>
<feature type="non-terminal residue" evidence="3">
    <location>
        <position position="1"/>
    </location>
</feature>
<organism evidence="3 4">
    <name type="scientific">Ooceraea biroi</name>
    <name type="common">Clonal raider ant</name>
    <name type="synonym">Cerapachys biroi</name>
    <dbReference type="NCBI Taxonomy" id="2015173"/>
    <lineage>
        <taxon>Eukaryota</taxon>
        <taxon>Metazoa</taxon>
        <taxon>Ecdysozoa</taxon>
        <taxon>Arthropoda</taxon>
        <taxon>Hexapoda</taxon>
        <taxon>Insecta</taxon>
        <taxon>Pterygota</taxon>
        <taxon>Neoptera</taxon>
        <taxon>Endopterygota</taxon>
        <taxon>Hymenoptera</taxon>
        <taxon>Apocrita</taxon>
        <taxon>Aculeata</taxon>
        <taxon>Formicoidea</taxon>
        <taxon>Formicidae</taxon>
        <taxon>Dorylinae</taxon>
        <taxon>Ooceraea</taxon>
    </lineage>
</organism>